<dbReference type="SMART" id="SM00450">
    <property type="entry name" value="RHOD"/>
    <property type="match status" value="1"/>
</dbReference>
<dbReference type="CDD" id="cd01522">
    <property type="entry name" value="RHOD_1"/>
    <property type="match status" value="1"/>
</dbReference>
<dbReference type="PROSITE" id="PS50206">
    <property type="entry name" value="RHODANESE_3"/>
    <property type="match status" value="1"/>
</dbReference>
<name>A0A1J5SEK4_9ZZZZ</name>
<organism evidence="2">
    <name type="scientific">mine drainage metagenome</name>
    <dbReference type="NCBI Taxonomy" id="410659"/>
    <lineage>
        <taxon>unclassified sequences</taxon>
        <taxon>metagenomes</taxon>
        <taxon>ecological metagenomes</taxon>
    </lineage>
</organism>
<reference evidence="2" key="1">
    <citation type="submission" date="2016-10" db="EMBL/GenBank/DDBJ databases">
        <title>Sequence of Gallionella enrichment culture.</title>
        <authorList>
            <person name="Poehlein A."/>
            <person name="Muehling M."/>
            <person name="Daniel R."/>
        </authorList>
    </citation>
    <scope>NUCLEOTIDE SEQUENCE</scope>
</reference>
<dbReference type="InterPro" id="IPR036873">
    <property type="entry name" value="Rhodanese-like_dom_sf"/>
</dbReference>
<keyword evidence="2" id="KW-0808">Transferase</keyword>
<evidence type="ECO:0000259" key="1">
    <source>
        <dbReference type="PROSITE" id="PS50206"/>
    </source>
</evidence>
<dbReference type="GO" id="GO:0004792">
    <property type="term" value="F:thiosulfate-cyanide sulfurtransferase activity"/>
    <property type="evidence" value="ECO:0007669"/>
    <property type="project" value="UniProtKB-EC"/>
</dbReference>
<dbReference type="PANTHER" id="PTHR45431">
    <property type="entry name" value="RHODANESE-LIKE DOMAIN-CONTAINING PROTEIN 15, CHLOROPLASTIC"/>
    <property type="match status" value="1"/>
</dbReference>
<proteinExistence type="predicted"/>
<evidence type="ECO:0000313" key="2">
    <source>
        <dbReference type="EMBL" id="OIR06831.1"/>
    </source>
</evidence>
<gene>
    <name evidence="2" type="primary">glpE_11</name>
    <name evidence="2" type="ORF">GALL_110800</name>
</gene>
<dbReference type="SUPFAM" id="SSF52821">
    <property type="entry name" value="Rhodanese/Cell cycle control phosphatase"/>
    <property type="match status" value="1"/>
</dbReference>
<feature type="domain" description="Rhodanese" evidence="1">
    <location>
        <begin position="37"/>
        <end position="136"/>
    </location>
</feature>
<dbReference type="EC" id="2.8.1.1" evidence="2"/>
<comment type="caution">
    <text evidence="2">The sequence shown here is derived from an EMBL/GenBank/DDBJ whole genome shotgun (WGS) entry which is preliminary data.</text>
</comment>
<protein>
    <submittedName>
        <fullName evidence="2">Thiosulfate sulfurtransferase GlpE</fullName>
        <ecNumber evidence="2">2.8.1.1</ecNumber>
    </submittedName>
</protein>
<dbReference type="InterPro" id="IPR001763">
    <property type="entry name" value="Rhodanese-like_dom"/>
</dbReference>
<accession>A0A1J5SEK4</accession>
<dbReference type="PANTHER" id="PTHR45431:SF3">
    <property type="entry name" value="RHODANESE-LIKE DOMAIN-CONTAINING PROTEIN 15, CHLOROPLASTIC"/>
    <property type="match status" value="1"/>
</dbReference>
<dbReference type="EMBL" id="MLJW01000041">
    <property type="protein sequence ID" value="OIR06831.1"/>
    <property type="molecule type" value="Genomic_DNA"/>
</dbReference>
<dbReference type="Gene3D" id="3.40.250.10">
    <property type="entry name" value="Rhodanese-like domain"/>
    <property type="match status" value="1"/>
</dbReference>
<dbReference type="AlphaFoldDB" id="A0A1J5SEK4"/>
<dbReference type="InterPro" id="IPR052367">
    <property type="entry name" value="Thiosulfate_ST/Rhodanese-like"/>
</dbReference>
<sequence length="150" mass="16653">MGRISEILQLAQDRARDLNLPYEGAVTPREAHEILQLAPGARLIDIRSRAELDWVGRIPGAIEIEWQSYPGNQFNPQFIVQLQHAVDHESLLLFICRSGGRSNAAAKAATEAGFTDCYNVLEGFEGDKDANSRRGHLGGWRLAGLPWMQS</sequence>
<dbReference type="Pfam" id="PF00581">
    <property type="entry name" value="Rhodanese"/>
    <property type="match status" value="1"/>
</dbReference>